<dbReference type="AlphaFoldDB" id="A0A0N4TN60"/>
<dbReference type="WBParaSite" id="BPAG_0000991301-mRNA-1">
    <property type="protein sequence ID" value="BPAG_0000991301-mRNA-1"/>
    <property type="gene ID" value="BPAG_0000991301"/>
</dbReference>
<proteinExistence type="predicted"/>
<name>A0A0N4TN60_BRUPA</name>
<keyword evidence="2" id="KW-1185">Reference proteome</keyword>
<organism evidence="3">
    <name type="scientific">Brugia pahangi</name>
    <name type="common">Filarial nematode worm</name>
    <dbReference type="NCBI Taxonomy" id="6280"/>
    <lineage>
        <taxon>Eukaryota</taxon>
        <taxon>Metazoa</taxon>
        <taxon>Ecdysozoa</taxon>
        <taxon>Nematoda</taxon>
        <taxon>Chromadorea</taxon>
        <taxon>Rhabditida</taxon>
        <taxon>Spirurina</taxon>
        <taxon>Spiruromorpha</taxon>
        <taxon>Filarioidea</taxon>
        <taxon>Onchocercidae</taxon>
        <taxon>Brugia</taxon>
    </lineage>
</organism>
<protein>
    <submittedName>
        <fullName evidence="3">Secreted protein</fullName>
    </submittedName>
</protein>
<sequence>MCMCPILNVMGFAGQLLSRTKRTNEPHIILAAVSPPSLPPAHLTLVDTLHFQRCRISANRRYSTNRT</sequence>
<evidence type="ECO:0000313" key="3">
    <source>
        <dbReference type="WBParaSite" id="BPAG_0000991301-mRNA-1"/>
    </source>
</evidence>
<gene>
    <name evidence="1" type="ORF">BPAG_LOCUS9875</name>
</gene>
<dbReference type="EMBL" id="UZAD01013168">
    <property type="protein sequence ID" value="VDN91061.1"/>
    <property type="molecule type" value="Genomic_DNA"/>
</dbReference>
<reference evidence="3" key="1">
    <citation type="submission" date="2017-02" db="UniProtKB">
        <authorList>
            <consortium name="WormBaseParasite"/>
        </authorList>
    </citation>
    <scope>IDENTIFICATION</scope>
</reference>
<evidence type="ECO:0000313" key="2">
    <source>
        <dbReference type="Proteomes" id="UP000278627"/>
    </source>
</evidence>
<accession>A0A0N4TN60</accession>
<dbReference type="Proteomes" id="UP000278627">
    <property type="component" value="Unassembled WGS sequence"/>
</dbReference>
<reference evidence="1 2" key="2">
    <citation type="submission" date="2018-11" db="EMBL/GenBank/DDBJ databases">
        <authorList>
            <consortium name="Pathogen Informatics"/>
        </authorList>
    </citation>
    <scope>NUCLEOTIDE SEQUENCE [LARGE SCALE GENOMIC DNA]</scope>
</reference>
<evidence type="ECO:0000313" key="1">
    <source>
        <dbReference type="EMBL" id="VDN91061.1"/>
    </source>
</evidence>